<feature type="non-terminal residue" evidence="1">
    <location>
        <position position="74"/>
    </location>
</feature>
<gene>
    <name evidence="1" type="ORF">GIB67_041967</name>
</gene>
<organism evidence="1 2">
    <name type="scientific">Kingdonia uniflora</name>
    <dbReference type="NCBI Taxonomy" id="39325"/>
    <lineage>
        <taxon>Eukaryota</taxon>
        <taxon>Viridiplantae</taxon>
        <taxon>Streptophyta</taxon>
        <taxon>Embryophyta</taxon>
        <taxon>Tracheophyta</taxon>
        <taxon>Spermatophyta</taxon>
        <taxon>Magnoliopsida</taxon>
        <taxon>Ranunculales</taxon>
        <taxon>Circaeasteraceae</taxon>
        <taxon>Kingdonia</taxon>
    </lineage>
</organism>
<comment type="caution">
    <text evidence="1">The sequence shown here is derived from an EMBL/GenBank/DDBJ whole genome shotgun (WGS) entry which is preliminary data.</text>
</comment>
<dbReference type="AlphaFoldDB" id="A0A7J7P0D0"/>
<sequence length="74" mass="8163">RLSFSSRLLSFPKLLSQKLLPHLHPGIAEAGSPCKSTFLSCKVYLSQSCSNGERFLESTNGHALIKLIFLNDLT</sequence>
<evidence type="ECO:0000313" key="1">
    <source>
        <dbReference type="EMBL" id="KAF6172644.1"/>
    </source>
</evidence>
<dbReference type="Proteomes" id="UP000541444">
    <property type="component" value="Unassembled WGS sequence"/>
</dbReference>
<evidence type="ECO:0000313" key="2">
    <source>
        <dbReference type="Proteomes" id="UP000541444"/>
    </source>
</evidence>
<reference evidence="1 2" key="1">
    <citation type="journal article" date="2020" name="IScience">
        <title>Genome Sequencing of the Endangered Kingdonia uniflora (Circaeasteraceae, Ranunculales) Reveals Potential Mechanisms of Evolutionary Specialization.</title>
        <authorList>
            <person name="Sun Y."/>
            <person name="Deng T."/>
            <person name="Zhang A."/>
            <person name="Moore M.J."/>
            <person name="Landis J.B."/>
            <person name="Lin N."/>
            <person name="Zhang H."/>
            <person name="Zhang X."/>
            <person name="Huang J."/>
            <person name="Zhang X."/>
            <person name="Sun H."/>
            <person name="Wang H."/>
        </authorList>
    </citation>
    <scope>NUCLEOTIDE SEQUENCE [LARGE SCALE GENOMIC DNA]</scope>
    <source>
        <strain evidence="1">TB1705</strain>
        <tissue evidence="1">Leaf</tissue>
    </source>
</reference>
<protein>
    <submittedName>
        <fullName evidence="1">Uncharacterized protein</fullName>
    </submittedName>
</protein>
<proteinExistence type="predicted"/>
<dbReference type="EMBL" id="JACGCM010000412">
    <property type="protein sequence ID" value="KAF6172644.1"/>
    <property type="molecule type" value="Genomic_DNA"/>
</dbReference>
<accession>A0A7J7P0D0</accession>
<keyword evidence="2" id="KW-1185">Reference proteome</keyword>
<name>A0A7J7P0D0_9MAGN</name>